<feature type="transmembrane region" description="Helical" evidence="1">
    <location>
        <begin position="7"/>
        <end position="25"/>
    </location>
</feature>
<reference evidence="2 3" key="1">
    <citation type="submission" date="2016-06" db="EMBL/GenBank/DDBJ databases">
        <authorList>
            <person name="Kjaerup R.B."/>
            <person name="Dalgaard T.S."/>
            <person name="Juul-Madsen H.R."/>
        </authorList>
    </citation>
    <scope>NUCLEOTIDE SEQUENCE [LARGE SCALE GENOMIC DNA]</scope>
    <source>
        <strain evidence="2 3">DSM 43818</strain>
    </source>
</reference>
<protein>
    <submittedName>
        <fullName evidence="2">Uncharacterized protein</fullName>
    </submittedName>
</protein>
<evidence type="ECO:0000313" key="2">
    <source>
        <dbReference type="EMBL" id="SCL23875.1"/>
    </source>
</evidence>
<dbReference type="EMBL" id="FMHT01000003">
    <property type="protein sequence ID" value="SCL23875.1"/>
    <property type="molecule type" value="Genomic_DNA"/>
</dbReference>
<evidence type="ECO:0000313" key="3">
    <source>
        <dbReference type="Proteomes" id="UP000199699"/>
    </source>
</evidence>
<evidence type="ECO:0000256" key="1">
    <source>
        <dbReference type="SAM" id="Phobius"/>
    </source>
</evidence>
<dbReference type="SUPFAM" id="SSF103473">
    <property type="entry name" value="MFS general substrate transporter"/>
    <property type="match status" value="1"/>
</dbReference>
<organism evidence="2 3">
    <name type="scientific">Micromonospora nigra</name>
    <dbReference type="NCBI Taxonomy" id="145857"/>
    <lineage>
        <taxon>Bacteria</taxon>
        <taxon>Bacillati</taxon>
        <taxon>Actinomycetota</taxon>
        <taxon>Actinomycetes</taxon>
        <taxon>Micromonosporales</taxon>
        <taxon>Micromonosporaceae</taxon>
        <taxon>Micromonospora</taxon>
    </lineage>
</organism>
<dbReference type="OrthoDB" id="4246695at2"/>
<accession>A0A1C6S316</accession>
<name>A0A1C6S316_9ACTN</name>
<proteinExistence type="predicted"/>
<keyword evidence="3" id="KW-1185">Reference proteome</keyword>
<feature type="transmembrane region" description="Helical" evidence="1">
    <location>
        <begin position="71"/>
        <end position="90"/>
    </location>
</feature>
<keyword evidence="1" id="KW-0472">Membrane</keyword>
<sequence length="133" mass="14267">MTKQNRPFLGVLILAAATVLCWVAWLSWETGYTVDPETEATSGPYSVWQVAGCVVTLAAIAVVAGWRLPPWVVAPVMTLAFTVPWSWHAARSDDSGLWVVGAVLVLIGMAAGSTAVSLVTWLVRRNRTATPTT</sequence>
<feature type="transmembrane region" description="Helical" evidence="1">
    <location>
        <begin position="96"/>
        <end position="123"/>
    </location>
</feature>
<gene>
    <name evidence="2" type="ORF">GA0070616_2809</name>
</gene>
<dbReference type="Proteomes" id="UP000199699">
    <property type="component" value="Unassembled WGS sequence"/>
</dbReference>
<dbReference type="InterPro" id="IPR036259">
    <property type="entry name" value="MFS_trans_sf"/>
</dbReference>
<dbReference type="RefSeq" id="WP_091090698.1">
    <property type="nucleotide sequence ID" value="NZ_FMHT01000003.1"/>
</dbReference>
<dbReference type="AlphaFoldDB" id="A0A1C6S316"/>
<feature type="transmembrane region" description="Helical" evidence="1">
    <location>
        <begin position="45"/>
        <end position="64"/>
    </location>
</feature>
<keyword evidence="1" id="KW-1133">Transmembrane helix</keyword>
<dbReference type="STRING" id="145857.GA0070616_2809"/>
<keyword evidence="1" id="KW-0812">Transmembrane</keyword>